<reference evidence="2 3" key="1">
    <citation type="submission" date="2019-02" db="EMBL/GenBank/DDBJ databases">
        <title>Sequencing the genomes of 1000 actinobacteria strains.</title>
        <authorList>
            <person name="Klenk H.-P."/>
        </authorList>
    </citation>
    <scope>NUCLEOTIDE SEQUENCE [LARGE SCALE GENOMIC DNA]</scope>
    <source>
        <strain evidence="2 3">DSM 45888</strain>
    </source>
</reference>
<comment type="caution">
    <text evidence="2">The sequence shown here is derived from an EMBL/GenBank/DDBJ whole genome shotgun (WGS) entry which is preliminary data.</text>
</comment>
<dbReference type="PANTHER" id="PTHR47691">
    <property type="entry name" value="REGULATOR-RELATED"/>
    <property type="match status" value="1"/>
</dbReference>
<name>A0A4V6ME44_9ACTN</name>
<sequence>MRWHRWGLPTRGDEVDVVGSDEPGQRPAQVNRSELSGPAELVQARDVYGGVHFHGEAAAQERPQQLPGDVRGFVNRVEELRTLNRLLTQGDQSVDVSLSVITGTAGVGKTSVALRWAHSVLSRFPDGQLYANLRGYDPGEPAQPDQILDRFLRALGVPPSAVPADLDDRAALYRSRLAGRRVLVLLDNAASARQVRPLLPGTGRCLAVVTSRNMLSGLTTRDGGRRLTLRILAEDDAVTLLRDVTSPYRSGDDPAELTELARLCARLPLALRIAAERAASRPFMPLGELIDNLRDESALWDALTAEEDEESDAVRAVFAWSYRALNPTSARLFRLLGLHPGPDLSAPAAAALTGVRLSQVRQPLDALVSAHLLEQSSPGRYQLHDLLRAYAVDQVRHLESAEDRQAALRRELDWYLHTADAALTRTLPFNRTVPLDPPADVTPLTFATNAEADAWFGAERDNLVAATRAAGEAGLPRVAWQLAALLRSVFMHQNAFEDWFTTARIGLAAARTLGDRHGEAEALESLGKAHFQARQLSEAAVQHRAALVIRQEIGDEYGTAVSINALGLLGLRHRHLTEALSHFGESLAIFERLGNQRWRALLLSNLAETRYELGELTDAAELLDRALVVQREIDDRGQEGNSLFFLSMTLRELGRTDEARAAIESATAIAEGMSQVWLGHWLVEYARVLRASGRPAEALEAVHRAATIQRRLGDRSREAMALDGAGEAYRELGQSDEAIAFHLRAAVVHRQLGDDWQLALTLAHLAAALEDAGRREEAGQHWREAHSLLARFDDARAAALREDVATSISTSIG</sequence>
<dbReference type="SMART" id="SM00028">
    <property type="entry name" value="TPR"/>
    <property type="match status" value="6"/>
</dbReference>
<protein>
    <submittedName>
        <fullName evidence="2">Putative ATPase</fullName>
    </submittedName>
</protein>
<dbReference type="SUPFAM" id="SSF48452">
    <property type="entry name" value="TPR-like"/>
    <property type="match status" value="2"/>
</dbReference>
<keyword evidence="3" id="KW-1185">Reference proteome</keyword>
<dbReference type="InterPro" id="IPR019734">
    <property type="entry name" value="TPR_rpt"/>
</dbReference>
<dbReference type="PANTHER" id="PTHR47691:SF3">
    <property type="entry name" value="HTH-TYPE TRANSCRIPTIONAL REGULATOR RV0890C-RELATED"/>
    <property type="match status" value="1"/>
</dbReference>
<evidence type="ECO:0000256" key="1">
    <source>
        <dbReference type="SAM" id="MobiDB-lite"/>
    </source>
</evidence>
<evidence type="ECO:0000313" key="2">
    <source>
        <dbReference type="EMBL" id="RZT79060.1"/>
    </source>
</evidence>
<dbReference type="PRINTS" id="PR00364">
    <property type="entry name" value="DISEASERSIST"/>
</dbReference>
<feature type="region of interest" description="Disordered" evidence="1">
    <location>
        <begin position="14"/>
        <end position="35"/>
    </location>
</feature>
<gene>
    <name evidence="2" type="ORF">EV382_2256</name>
</gene>
<dbReference type="EMBL" id="SHKK01000001">
    <property type="protein sequence ID" value="RZT79060.1"/>
    <property type="molecule type" value="Genomic_DNA"/>
</dbReference>
<dbReference type="Pfam" id="PF13424">
    <property type="entry name" value="TPR_12"/>
    <property type="match status" value="2"/>
</dbReference>
<organism evidence="2 3">
    <name type="scientific">Micromonospora violae</name>
    <dbReference type="NCBI Taxonomy" id="1278207"/>
    <lineage>
        <taxon>Bacteria</taxon>
        <taxon>Bacillati</taxon>
        <taxon>Actinomycetota</taxon>
        <taxon>Actinomycetes</taxon>
        <taxon>Micromonosporales</taxon>
        <taxon>Micromonosporaceae</taxon>
        <taxon>Micromonospora</taxon>
    </lineage>
</organism>
<evidence type="ECO:0000313" key="3">
    <source>
        <dbReference type="Proteomes" id="UP000293781"/>
    </source>
</evidence>
<dbReference type="InterPro" id="IPR011990">
    <property type="entry name" value="TPR-like_helical_dom_sf"/>
</dbReference>
<accession>A0A4V6ME44</accession>
<dbReference type="SUPFAM" id="SSF52540">
    <property type="entry name" value="P-loop containing nucleoside triphosphate hydrolases"/>
    <property type="match status" value="1"/>
</dbReference>
<dbReference type="InterPro" id="IPR027417">
    <property type="entry name" value="P-loop_NTPase"/>
</dbReference>
<dbReference type="AlphaFoldDB" id="A0A4V6ME44"/>
<proteinExistence type="predicted"/>
<dbReference type="Gene3D" id="3.40.50.300">
    <property type="entry name" value="P-loop containing nucleotide triphosphate hydrolases"/>
    <property type="match status" value="1"/>
</dbReference>
<dbReference type="Gene3D" id="1.25.40.10">
    <property type="entry name" value="Tetratricopeptide repeat domain"/>
    <property type="match status" value="2"/>
</dbReference>
<dbReference type="GO" id="GO:0043531">
    <property type="term" value="F:ADP binding"/>
    <property type="evidence" value="ECO:0007669"/>
    <property type="project" value="InterPro"/>
</dbReference>
<dbReference type="Proteomes" id="UP000293781">
    <property type="component" value="Unassembled WGS sequence"/>
</dbReference>